<evidence type="ECO:0000313" key="2">
    <source>
        <dbReference type="Proteomes" id="UP000092993"/>
    </source>
</evidence>
<keyword evidence="2" id="KW-1185">Reference proteome</keyword>
<dbReference type="EMBL" id="LUGG01000024">
    <property type="protein sequence ID" value="OBZ67427.1"/>
    <property type="molecule type" value="Genomic_DNA"/>
</dbReference>
<dbReference type="AlphaFoldDB" id="A0A1C7LTM9"/>
<name>A0A1C7LTM9_GRIFR</name>
<organism evidence="1 2">
    <name type="scientific">Grifola frondosa</name>
    <name type="common">Maitake</name>
    <name type="synonym">Polyporus frondosus</name>
    <dbReference type="NCBI Taxonomy" id="5627"/>
    <lineage>
        <taxon>Eukaryota</taxon>
        <taxon>Fungi</taxon>
        <taxon>Dikarya</taxon>
        <taxon>Basidiomycota</taxon>
        <taxon>Agaricomycotina</taxon>
        <taxon>Agaricomycetes</taxon>
        <taxon>Polyporales</taxon>
        <taxon>Grifolaceae</taxon>
        <taxon>Grifola</taxon>
    </lineage>
</organism>
<reference evidence="1 2" key="1">
    <citation type="submission" date="2016-03" db="EMBL/GenBank/DDBJ databases">
        <title>Whole genome sequencing of Grifola frondosa 9006-11.</title>
        <authorList>
            <person name="Min B."/>
            <person name="Park H."/>
            <person name="Kim J.-G."/>
            <person name="Cho H."/>
            <person name="Oh Y.-L."/>
            <person name="Kong W.-S."/>
            <person name="Choi I.-G."/>
        </authorList>
    </citation>
    <scope>NUCLEOTIDE SEQUENCE [LARGE SCALE GENOMIC DNA]</scope>
    <source>
        <strain evidence="1 2">9006-11</strain>
    </source>
</reference>
<comment type="caution">
    <text evidence="1">The sequence shown here is derived from an EMBL/GenBank/DDBJ whole genome shotgun (WGS) entry which is preliminary data.</text>
</comment>
<accession>A0A1C7LTM9</accession>
<protein>
    <submittedName>
        <fullName evidence="1">Uncharacterized protein</fullName>
    </submittedName>
</protein>
<evidence type="ECO:0000313" key="1">
    <source>
        <dbReference type="EMBL" id="OBZ67427.1"/>
    </source>
</evidence>
<gene>
    <name evidence="1" type="ORF">A0H81_12559</name>
</gene>
<sequence length="69" mass="7431">MPCSGLAVPANKNNFLKREGGLDIAEINRGPDVLAVYDNARLEPSLKALHAIKTSIKGRTLVPQADITF</sequence>
<dbReference type="Proteomes" id="UP000092993">
    <property type="component" value="Unassembled WGS sequence"/>
</dbReference>
<proteinExistence type="predicted"/>